<feature type="region of interest" description="Disordered" evidence="2">
    <location>
        <begin position="151"/>
        <end position="184"/>
    </location>
</feature>
<gene>
    <name evidence="3" type="ORF">HaLaN_02496</name>
</gene>
<keyword evidence="4" id="KW-1185">Reference proteome</keyword>
<name>A0A699YLC7_HAELA</name>
<reference evidence="3 4" key="1">
    <citation type="submission" date="2020-02" db="EMBL/GenBank/DDBJ databases">
        <title>Draft genome sequence of Haematococcus lacustris strain NIES-144.</title>
        <authorList>
            <person name="Morimoto D."/>
            <person name="Nakagawa S."/>
            <person name="Yoshida T."/>
            <person name="Sawayama S."/>
        </authorList>
    </citation>
    <scope>NUCLEOTIDE SEQUENCE [LARGE SCALE GENOMIC DNA]</scope>
    <source>
        <strain evidence="3 4">NIES-144</strain>
    </source>
</reference>
<feature type="compositionally biased region" description="Low complexity" evidence="2">
    <location>
        <begin position="248"/>
        <end position="268"/>
    </location>
</feature>
<organism evidence="3 4">
    <name type="scientific">Haematococcus lacustris</name>
    <name type="common">Green alga</name>
    <name type="synonym">Haematococcus pluvialis</name>
    <dbReference type="NCBI Taxonomy" id="44745"/>
    <lineage>
        <taxon>Eukaryota</taxon>
        <taxon>Viridiplantae</taxon>
        <taxon>Chlorophyta</taxon>
        <taxon>core chlorophytes</taxon>
        <taxon>Chlorophyceae</taxon>
        <taxon>CS clade</taxon>
        <taxon>Chlamydomonadales</taxon>
        <taxon>Haematococcaceae</taxon>
        <taxon>Haematococcus</taxon>
    </lineage>
</organism>
<feature type="region of interest" description="Disordered" evidence="2">
    <location>
        <begin position="199"/>
        <end position="277"/>
    </location>
</feature>
<dbReference type="AlphaFoldDB" id="A0A699YLC7"/>
<sequence length="296" mass="32788">MKEKLRKYKARTMLLEQQVSQRNSQILVLEGTIVSLKQQLALCSRTPDDVAREGELREVLSQREKLIATMEHQVQVLRQKLETDSRLQRQNLQGAKREQESLKRQIVQAAAGIEERDKELRAARLEVRRLQRHLAPGRKSLGKALYIVPDDEEEPSYQPSPTHLSPQQPIHQQQPSPPASRQPTPAEKIHLMLCVLSDQPSQANSPQGDQLPDFPPHESSFTESDGRLPTVPEGSDASLSTSSQGPGQLTSESSTTTQEAEPAAPLATHLSAPKPVPYRNTAARAEVGLPTAILKA</sequence>
<keyword evidence="1" id="KW-0175">Coiled coil</keyword>
<evidence type="ECO:0000256" key="2">
    <source>
        <dbReference type="SAM" id="MobiDB-lite"/>
    </source>
</evidence>
<protein>
    <submittedName>
        <fullName evidence="3">N-acetyltransferase domain-containing protein</fullName>
    </submittedName>
</protein>
<feature type="compositionally biased region" description="Polar residues" evidence="2">
    <location>
        <begin position="237"/>
        <end position="247"/>
    </location>
</feature>
<dbReference type="GO" id="GO:0016740">
    <property type="term" value="F:transferase activity"/>
    <property type="evidence" value="ECO:0007669"/>
    <property type="project" value="UniProtKB-KW"/>
</dbReference>
<evidence type="ECO:0000313" key="4">
    <source>
        <dbReference type="Proteomes" id="UP000485058"/>
    </source>
</evidence>
<dbReference type="EMBL" id="BLLF01000108">
    <property type="protein sequence ID" value="GFH07664.1"/>
    <property type="molecule type" value="Genomic_DNA"/>
</dbReference>
<accession>A0A699YLC7</accession>
<feature type="coiled-coil region" evidence="1">
    <location>
        <begin position="78"/>
        <end position="133"/>
    </location>
</feature>
<keyword evidence="3" id="KW-0808">Transferase</keyword>
<evidence type="ECO:0000256" key="1">
    <source>
        <dbReference type="SAM" id="Coils"/>
    </source>
</evidence>
<evidence type="ECO:0000313" key="3">
    <source>
        <dbReference type="EMBL" id="GFH07664.1"/>
    </source>
</evidence>
<proteinExistence type="predicted"/>
<comment type="caution">
    <text evidence="3">The sequence shown here is derived from an EMBL/GenBank/DDBJ whole genome shotgun (WGS) entry which is preliminary data.</text>
</comment>
<feature type="compositionally biased region" description="Polar residues" evidence="2">
    <location>
        <begin position="199"/>
        <end position="208"/>
    </location>
</feature>
<dbReference type="Proteomes" id="UP000485058">
    <property type="component" value="Unassembled WGS sequence"/>
</dbReference>